<accession>A0A319D167</accession>
<evidence type="ECO:0008006" key="3">
    <source>
        <dbReference type="Google" id="ProtNLM"/>
    </source>
</evidence>
<dbReference type="AlphaFoldDB" id="A0A319D167"/>
<protein>
    <recommendedName>
        <fullName evidence="3">Actin-like ATPase domain-containing protein</fullName>
    </recommendedName>
</protein>
<reference evidence="1 2" key="1">
    <citation type="submission" date="2018-02" db="EMBL/GenBank/DDBJ databases">
        <title>The genomes of Aspergillus section Nigri reveals drivers in fungal speciation.</title>
        <authorList>
            <consortium name="DOE Joint Genome Institute"/>
            <person name="Vesth T.C."/>
            <person name="Nybo J."/>
            <person name="Theobald S."/>
            <person name="Brandl J."/>
            <person name="Frisvad J.C."/>
            <person name="Nielsen K.F."/>
            <person name="Lyhne E.K."/>
            <person name="Kogle M.E."/>
            <person name="Kuo A."/>
            <person name="Riley R."/>
            <person name="Clum A."/>
            <person name="Nolan M."/>
            <person name="Lipzen A."/>
            <person name="Salamov A."/>
            <person name="Henrissat B."/>
            <person name="Wiebenga A."/>
            <person name="De vries R.P."/>
            <person name="Grigoriev I.V."/>
            <person name="Mortensen U.H."/>
            <person name="Andersen M.R."/>
            <person name="Baker S.E."/>
        </authorList>
    </citation>
    <scope>NUCLEOTIDE SEQUENCE [LARGE SCALE GENOMIC DNA]</scope>
    <source>
        <strain evidence="1 2">CBS 707.79</strain>
    </source>
</reference>
<dbReference type="InterPro" id="IPR043129">
    <property type="entry name" value="ATPase_NBD"/>
</dbReference>
<dbReference type="OrthoDB" id="2963168at2759"/>
<dbReference type="EMBL" id="KZ825970">
    <property type="protein sequence ID" value="PYH90731.1"/>
    <property type="molecule type" value="Genomic_DNA"/>
</dbReference>
<name>A0A319D167_9EURO</name>
<dbReference type="VEuPathDB" id="FungiDB:BO71DRAFT_433577"/>
<evidence type="ECO:0000313" key="2">
    <source>
        <dbReference type="Proteomes" id="UP000247810"/>
    </source>
</evidence>
<dbReference type="Gene3D" id="3.30.420.40">
    <property type="match status" value="2"/>
</dbReference>
<dbReference type="STRING" id="1448320.A0A319D167"/>
<organism evidence="1 2">
    <name type="scientific">Aspergillus ellipticus CBS 707.79</name>
    <dbReference type="NCBI Taxonomy" id="1448320"/>
    <lineage>
        <taxon>Eukaryota</taxon>
        <taxon>Fungi</taxon>
        <taxon>Dikarya</taxon>
        <taxon>Ascomycota</taxon>
        <taxon>Pezizomycotina</taxon>
        <taxon>Eurotiomycetes</taxon>
        <taxon>Eurotiomycetidae</taxon>
        <taxon>Eurotiales</taxon>
        <taxon>Aspergillaceae</taxon>
        <taxon>Aspergillus</taxon>
        <taxon>Aspergillus subgen. Circumdati</taxon>
    </lineage>
</organism>
<proteinExistence type="predicted"/>
<gene>
    <name evidence="1" type="ORF">BO71DRAFT_433577</name>
</gene>
<dbReference type="SUPFAM" id="SSF53067">
    <property type="entry name" value="Actin-like ATPase domain"/>
    <property type="match status" value="2"/>
</dbReference>
<dbReference type="Gene3D" id="3.90.640.10">
    <property type="entry name" value="Actin, Chain A, domain 4"/>
    <property type="match status" value="1"/>
</dbReference>
<dbReference type="CDD" id="cd10170">
    <property type="entry name" value="ASKHA_NBD_HSP70"/>
    <property type="match status" value="1"/>
</dbReference>
<dbReference type="Proteomes" id="UP000247810">
    <property type="component" value="Unassembled WGS sequence"/>
</dbReference>
<evidence type="ECO:0000313" key="1">
    <source>
        <dbReference type="EMBL" id="PYH90731.1"/>
    </source>
</evidence>
<dbReference type="PANTHER" id="PTHR14187:SF5">
    <property type="entry name" value="HEAT SHOCK 70 KDA PROTEIN 12A"/>
    <property type="match status" value="1"/>
</dbReference>
<sequence length="538" mass="59410">MAPLQRQIIVGIDYGTTKTCVTYAVQDVSQPHEPIVQTLYIEAGPSLPSTVSYSENGVQWGTAAKSAPHSCSWTKLLLDGSHPSALNNVPEQFLHGQFNSYNLSVIPVHFWFAIPATWSPATTAKMETAITAAGFRDRKHDQVSFVTEPEAAGLYIARHQHREFKAYASDALAPQLCKASKLTDRLVDVAAFAIEKKSGQHPFYRRLAETSGVNCGGALVDIRLLSSIARHLEHDLSDLPTRTASFDLAERVEAIKHVFLGSRWPQILRPTAEFLDLVHTKHPTLKVTSAEIKNAIEDVVSQVIELVHGNLHPETPFYPTSAIQTVVLVGGMSQNPYFVERVRRDLLRSVTLVTPRQYETALVAHGATLRGLEGAVVSSLSSTKNYGLVPDFPAAVDNHSLEQGPQTLPLWWRHQQGKQLDVPHEGSLEFSLYHEESNPLVKSILIVESDHVERENPVLGDEDVRSIGILTCNLQASPLQRFVHGRAQGQGGKRYLLRVRVDWSVPVNTDVVQLAAYLVQDEYVELVGSSKARISCVA</sequence>
<dbReference type="PANTHER" id="PTHR14187">
    <property type="entry name" value="ALPHA KINASE/ELONGATION FACTOR 2 KINASE"/>
    <property type="match status" value="1"/>
</dbReference>
<keyword evidence="2" id="KW-1185">Reference proteome</keyword>